<evidence type="ECO:0000313" key="1">
    <source>
        <dbReference type="EMBL" id="MDS1821347.1"/>
    </source>
</evidence>
<dbReference type="AlphaFoldDB" id="A0AAW8PZF4"/>
<evidence type="ECO:0000313" key="2">
    <source>
        <dbReference type="Proteomes" id="UP001253193"/>
    </source>
</evidence>
<dbReference type="RefSeq" id="WP_311020226.1">
    <property type="nucleotide sequence ID" value="NZ_JAUHGG010000003.1"/>
</dbReference>
<protein>
    <submittedName>
        <fullName evidence="1">Uncharacterized protein</fullName>
    </submittedName>
</protein>
<dbReference type="Proteomes" id="UP001253193">
    <property type="component" value="Unassembled WGS sequence"/>
</dbReference>
<gene>
    <name evidence="1" type="ORF">QX249_11785</name>
</gene>
<accession>A0AAW8PZF4</accession>
<organism evidence="1 2">
    <name type="scientific">Vibrio parahaemolyticus</name>
    <dbReference type="NCBI Taxonomy" id="670"/>
    <lineage>
        <taxon>Bacteria</taxon>
        <taxon>Pseudomonadati</taxon>
        <taxon>Pseudomonadota</taxon>
        <taxon>Gammaproteobacteria</taxon>
        <taxon>Vibrionales</taxon>
        <taxon>Vibrionaceae</taxon>
        <taxon>Vibrio</taxon>
    </lineage>
</organism>
<reference evidence="1" key="1">
    <citation type="submission" date="2023-06" db="EMBL/GenBank/DDBJ databases">
        <title>Genomic Diversity of Vibrio spp. and Metagenomic Analysis of Pathogens in Florida Gulf Coastal Waters Following Hurricane Ian.</title>
        <authorList>
            <person name="Brumfield K.D."/>
        </authorList>
    </citation>
    <scope>NUCLEOTIDE SEQUENCE</scope>
    <source>
        <strain evidence="1">WBS2B-138</strain>
    </source>
</reference>
<comment type="caution">
    <text evidence="1">The sequence shown here is derived from an EMBL/GenBank/DDBJ whole genome shotgun (WGS) entry which is preliminary data.</text>
</comment>
<proteinExistence type="predicted"/>
<dbReference type="EMBL" id="JAUHGG010000003">
    <property type="protein sequence ID" value="MDS1821347.1"/>
    <property type="molecule type" value="Genomic_DNA"/>
</dbReference>
<sequence length="69" mass="8091">MDRLRTHLKRHCEAAWREVTDNGADIKIATHQTACGFVRDKVTSNKDEVNCFYCRRVIDGKTGKKRKRR</sequence>
<name>A0AAW8PZF4_VIBPH</name>